<dbReference type="EMBL" id="BAAAQD010000018">
    <property type="protein sequence ID" value="GAA1545680.1"/>
    <property type="molecule type" value="Genomic_DNA"/>
</dbReference>
<evidence type="ECO:0000313" key="3">
    <source>
        <dbReference type="EMBL" id="GAA1545680.1"/>
    </source>
</evidence>
<accession>A0ABN2BS84</accession>
<gene>
    <name evidence="3" type="ORF">GCM10009827_077210</name>
</gene>
<dbReference type="RefSeq" id="WP_344508060.1">
    <property type="nucleotide sequence ID" value="NZ_BAAAQD010000018.1"/>
</dbReference>
<dbReference type="Pfam" id="PF09250">
    <property type="entry name" value="Prim-Pol"/>
    <property type="match status" value="1"/>
</dbReference>
<evidence type="ECO:0000256" key="1">
    <source>
        <dbReference type="SAM" id="MobiDB-lite"/>
    </source>
</evidence>
<proteinExistence type="predicted"/>
<protein>
    <recommendedName>
        <fullName evidence="2">DNA primase/polymerase bifunctional N-terminal domain-containing protein</fullName>
    </recommendedName>
</protein>
<dbReference type="CDD" id="cd04859">
    <property type="entry name" value="Prim_Pol"/>
    <property type="match status" value="1"/>
</dbReference>
<reference evidence="3 4" key="1">
    <citation type="journal article" date="2019" name="Int. J. Syst. Evol. Microbiol.">
        <title>The Global Catalogue of Microorganisms (GCM) 10K type strain sequencing project: providing services to taxonomists for standard genome sequencing and annotation.</title>
        <authorList>
            <consortium name="The Broad Institute Genomics Platform"/>
            <consortium name="The Broad Institute Genome Sequencing Center for Infectious Disease"/>
            <person name="Wu L."/>
            <person name="Ma J."/>
        </authorList>
    </citation>
    <scope>NUCLEOTIDE SEQUENCE [LARGE SCALE GENOMIC DNA]</scope>
    <source>
        <strain evidence="3 4">JCM 15933</strain>
    </source>
</reference>
<dbReference type="InterPro" id="IPR015330">
    <property type="entry name" value="DNA_primase/pol_bifunc_N"/>
</dbReference>
<name>A0ABN2BS84_9ACTN</name>
<sequence length="294" mass="31240">MALRADLQALLRNAAETYALAGVPVLPLYEVRDGRCACGRSDCDRPGKHPRTPNGVHGASTDLAVVARWWRWWPTANVGAATGHRFDVWDIDVPDAGPLLDRYLAGRAAIWPAARTGSGGTHVFVAPTGHGNRTKFVPGCDWRGTAGYVVLPPSVHTSGEQYAWLNEPFWCLPTLVPPAPVGLLEALAPQAPRATPARAWHANRVDPYADAALRRECDAVAAMPPDSGRNNALNRAAFSLGQLVGAGVLSVDSVSTALQRAAASAGLSEREAARTIRSGLTAGQRSPRSRRGPT</sequence>
<dbReference type="Proteomes" id="UP001501470">
    <property type="component" value="Unassembled WGS sequence"/>
</dbReference>
<evidence type="ECO:0000259" key="2">
    <source>
        <dbReference type="SMART" id="SM00943"/>
    </source>
</evidence>
<feature type="domain" description="DNA primase/polymerase bifunctional N-terminal" evidence="2">
    <location>
        <begin position="15"/>
        <end position="183"/>
    </location>
</feature>
<keyword evidence="4" id="KW-1185">Reference proteome</keyword>
<feature type="region of interest" description="Disordered" evidence="1">
    <location>
        <begin position="263"/>
        <end position="294"/>
    </location>
</feature>
<comment type="caution">
    <text evidence="3">The sequence shown here is derived from an EMBL/GenBank/DDBJ whole genome shotgun (WGS) entry which is preliminary data.</text>
</comment>
<dbReference type="SMART" id="SM00943">
    <property type="entry name" value="Prim-Pol"/>
    <property type="match status" value="1"/>
</dbReference>
<organism evidence="3 4">
    <name type="scientific">Dactylosporangium maewongense</name>
    <dbReference type="NCBI Taxonomy" id="634393"/>
    <lineage>
        <taxon>Bacteria</taxon>
        <taxon>Bacillati</taxon>
        <taxon>Actinomycetota</taxon>
        <taxon>Actinomycetes</taxon>
        <taxon>Micromonosporales</taxon>
        <taxon>Micromonosporaceae</taxon>
        <taxon>Dactylosporangium</taxon>
    </lineage>
</organism>
<evidence type="ECO:0000313" key="4">
    <source>
        <dbReference type="Proteomes" id="UP001501470"/>
    </source>
</evidence>
<dbReference type="SUPFAM" id="SSF56747">
    <property type="entry name" value="Prim-pol domain"/>
    <property type="match status" value="1"/>
</dbReference>